<feature type="transmembrane region" description="Helical" evidence="7">
    <location>
        <begin position="239"/>
        <end position="262"/>
    </location>
</feature>
<keyword evidence="2" id="KW-1003">Cell membrane</keyword>
<evidence type="ECO:0000256" key="6">
    <source>
        <dbReference type="SAM" id="MobiDB-lite"/>
    </source>
</evidence>
<dbReference type="GO" id="GO:0015658">
    <property type="term" value="F:branched-chain amino acid transmembrane transporter activity"/>
    <property type="evidence" value="ECO:0007669"/>
    <property type="project" value="InterPro"/>
</dbReference>
<evidence type="ECO:0000256" key="1">
    <source>
        <dbReference type="ARBA" id="ARBA00004651"/>
    </source>
</evidence>
<comment type="subcellular location">
    <subcellularLocation>
        <location evidence="1">Cell membrane</location>
        <topology evidence="1">Multi-pass membrane protein</topology>
    </subcellularLocation>
</comment>
<dbReference type="PANTHER" id="PTHR30482:SF18">
    <property type="entry name" value="BRANCHED AMINO ACID TRANSPORT SYSTEM PERMEASE"/>
    <property type="match status" value="1"/>
</dbReference>
<dbReference type="eggNOG" id="COG4177">
    <property type="taxonomic scope" value="Bacteria"/>
</dbReference>
<organism evidence="8">
    <name type="scientific">Nitratidesulfovibrio vulgaris (strain DSM 19637 / Miyazaki F)</name>
    <name type="common">Desulfovibrio vulgaris</name>
    <dbReference type="NCBI Taxonomy" id="883"/>
    <lineage>
        <taxon>Bacteria</taxon>
        <taxon>Pseudomonadati</taxon>
        <taxon>Thermodesulfobacteriota</taxon>
        <taxon>Desulfovibrionia</taxon>
        <taxon>Desulfovibrionales</taxon>
        <taxon>Desulfovibrionaceae</taxon>
        <taxon>Nitratidesulfovibrio</taxon>
    </lineage>
</organism>
<feature type="transmembrane region" description="Helical" evidence="7">
    <location>
        <begin position="274"/>
        <end position="300"/>
    </location>
</feature>
<dbReference type="GO" id="GO:0005886">
    <property type="term" value="C:plasma membrane"/>
    <property type="evidence" value="ECO:0007669"/>
    <property type="project" value="UniProtKB-SubCell"/>
</dbReference>
<reference evidence="8" key="1">
    <citation type="submission" date="2008-10" db="EMBL/GenBank/DDBJ databases">
        <title>Complete sequence of Desulfovibrio vulgaris str. 'Miyazaki F'.</title>
        <authorList>
            <person name="Lucas S."/>
            <person name="Copeland A."/>
            <person name="Lapidus A."/>
            <person name="Glavina del Rio T."/>
            <person name="Dalin E."/>
            <person name="Tice H."/>
            <person name="Bruce D."/>
            <person name="Goodwin L."/>
            <person name="Pitluck S."/>
            <person name="Sims D."/>
            <person name="Brettin T."/>
            <person name="Detter J.C."/>
            <person name="Han C."/>
            <person name="Larimer F."/>
            <person name="Land M."/>
            <person name="Hauser L."/>
            <person name="Kyrpides N."/>
            <person name="Mikhailova N."/>
            <person name="Hazen T.C."/>
            <person name="Richardson P."/>
        </authorList>
    </citation>
    <scope>NUCLEOTIDE SEQUENCE</scope>
    <source>
        <strain evidence="8">Miyazaki F</strain>
    </source>
</reference>
<evidence type="ECO:0000256" key="7">
    <source>
        <dbReference type="SAM" id="Phobius"/>
    </source>
</evidence>
<feature type="transmembrane region" description="Helical" evidence="7">
    <location>
        <begin position="112"/>
        <end position="133"/>
    </location>
</feature>
<dbReference type="EMBL" id="CP001197">
    <property type="protein sequence ID" value="ACL08430.1"/>
    <property type="molecule type" value="Genomic_DNA"/>
</dbReference>
<feature type="region of interest" description="Disordered" evidence="6">
    <location>
        <begin position="341"/>
        <end position="360"/>
    </location>
</feature>
<keyword evidence="3 7" id="KW-0812">Transmembrane</keyword>
<evidence type="ECO:0000256" key="4">
    <source>
        <dbReference type="ARBA" id="ARBA00022989"/>
    </source>
</evidence>
<feature type="transmembrane region" description="Helical" evidence="7">
    <location>
        <begin position="140"/>
        <end position="159"/>
    </location>
</feature>
<feature type="compositionally biased region" description="Low complexity" evidence="6">
    <location>
        <begin position="349"/>
        <end position="360"/>
    </location>
</feature>
<feature type="transmembrane region" description="Helical" evidence="7">
    <location>
        <begin position="35"/>
        <end position="53"/>
    </location>
</feature>
<dbReference type="InterPro" id="IPR001851">
    <property type="entry name" value="ABC_transp_permease"/>
</dbReference>
<dbReference type="OrthoDB" id="9780757at2"/>
<sequence length="360" mass="37314">MSAPSSAGSSASAPASASAPVTGRHPLFTAPARRFMRGWLAVAVAVALLPLALRSGYQFTVLNVVAVNLIVVTGLNLLMGYAGQISYGHAAFFGMGAYGSAILSATHGVDPWLAMGVSACGVAVAAAVVGVPTLRLKGNYLVMATLGFNLIVDVILVQWSEVTGGSSGFVGVPPLAVAGISFDTDRSFYWLAWGVALLLLIPARNLVHSPVGRALRAIHDSEPGAEACGVPTASYKVQVFVLSAVFASLAGSLHAHYLGIVAPKTFDIFKSVEFVTMCLIGGMGSLWGGLAGALLLTVLPQMLGVFEEHHDLIFGAILLVMLIFMPRGVSPWLRDMAGRMRRGSGGGTSDSTPHGGEARP</sequence>
<accession>B8DLQ4</accession>
<feature type="transmembrane region" description="Helical" evidence="7">
    <location>
        <begin position="312"/>
        <end position="333"/>
    </location>
</feature>
<dbReference type="PANTHER" id="PTHR30482">
    <property type="entry name" value="HIGH-AFFINITY BRANCHED-CHAIN AMINO ACID TRANSPORT SYSTEM PERMEASE"/>
    <property type="match status" value="1"/>
</dbReference>
<evidence type="ECO:0000256" key="2">
    <source>
        <dbReference type="ARBA" id="ARBA00022475"/>
    </source>
</evidence>
<proteinExistence type="predicted"/>
<dbReference type="KEGG" id="dvm:DvMF_1482"/>
<keyword evidence="5 7" id="KW-0472">Membrane</keyword>
<dbReference type="AlphaFoldDB" id="B8DLQ4"/>
<evidence type="ECO:0000313" key="8">
    <source>
        <dbReference type="EMBL" id="ACL08430.1"/>
    </source>
</evidence>
<evidence type="ECO:0000256" key="3">
    <source>
        <dbReference type="ARBA" id="ARBA00022692"/>
    </source>
</evidence>
<keyword evidence="4 7" id="KW-1133">Transmembrane helix</keyword>
<dbReference type="Pfam" id="PF02653">
    <property type="entry name" value="BPD_transp_2"/>
    <property type="match status" value="1"/>
</dbReference>
<dbReference type="CDD" id="cd06581">
    <property type="entry name" value="TM_PBP1_LivM_like"/>
    <property type="match status" value="1"/>
</dbReference>
<feature type="transmembrane region" description="Helical" evidence="7">
    <location>
        <begin position="59"/>
        <end position="78"/>
    </location>
</feature>
<feature type="transmembrane region" description="Helical" evidence="7">
    <location>
        <begin position="189"/>
        <end position="207"/>
    </location>
</feature>
<dbReference type="InterPro" id="IPR043428">
    <property type="entry name" value="LivM-like"/>
</dbReference>
<dbReference type="STRING" id="883.DvMF_1482"/>
<dbReference type="HOGENOM" id="CLU_031365_2_2_7"/>
<feature type="transmembrane region" description="Helical" evidence="7">
    <location>
        <begin position="165"/>
        <end position="182"/>
    </location>
</feature>
<feature type="region of interest" description="Disordered" evidence="6">
    <location>
        <begin position="1"/>
        <end position="20"/>
    </location>
</feature>
<protein>
    <submittedName>
        <fullName evidence="8">Inner-membrane translocator</fullName>
    </submittedName>
</protein>
<name>B8DLQ4_NITV9</name>
<gene>
    <name evidence="8" type="ordered locus">DvMF_1482</name>
</gene>
<evidence type="ECO:0000256" key="5">
    <source>
        <dbReference type="ARBA" id="ARBA00023136"/>
    </source>
</evidence>